<organism evidence="15 16">
    <name type="scientific">Boudabousia marimammalium</name>
    <dbReference type="NCBI Taxonomy" id="156892"/>
    <lineage>
        <taxon>Bacteria</taxon>
        <taxon>Bacillati</taxon>
        <taxon>Actinomycetota</taxon>
        <taxon>Actinomycetes</taxon>
        <taxon>Actinomycetales</taxon>
        <taxon>Actinomycetaceae</taxon>
        <taxon>Boudabousia</taxon>
    </lineage>
</organism>
<evidence type="ECO:0000256" key="5">
    <source>
        <dbReference type="ARBA" id="ARBA00022741"/>
    </source>
</evidence>
<reference evidence="16" key="1">
    <citation type="submission" date="2016-11" db="EMBL/GenBank/DDBJ databases">
        <title>Actinomyces gypaetusis sp. nov. isolated from Gypaetus barbatus in Qinghai Tibet Plateau China.</title>
        <authorList>
            <person name="Meng X."/>
        </authorList>
    </citation>
    <scope>NUCLEOTIDE SEQUENCE [LARGE SCALE GENOMIC DNA]</scope>
    <source>
        <strain evidence="16">DSM 15383</strain>
    </source>
</reference>
<dbReference type="Gene3D" id="3.30.1490.20">
    <property type="entry name" value="ATP-grasp fold, A domain"/>
    <property type="match status" value="1"/>
</dbReference>
<feature type="binding site" evidence="12">
    <location>
        <position position="275"/>
    </location>
    <ligand>
        <name>Mg(2+)</name>
        <dbReference type="ChEBI" id="CHEBI:18420"/>
        <label>1</label>
    </ligand>
</feature>
<keyword evidence="12" id="KW-0460">Magnesium</keyword>
<dbReference type="InterPro" id="IPR000291">
    <property type="entry name" value="D-Ala_lig_Van_CS"/>
</dbReference>
<evidence type="ECO:0000256" key="4">
    <source>
        <dbReference type="ARBA" id="ARBA00022598"/>
    </source>
</evidence>
<dbReference type="NCBIfam" id="NF002378">
    <property type="entry name" value="PRK01372.1"/>
    <property type="match status" value="1"/>
</dbReference>
<accession>A0A1Q5PSL2</accession>
<comment type="catalytic activity">
    <reaction evidence="10">
        <text>2 D-alanine + ATP = D-alanyl-D-alanine + ADP + phosphate + H(+)</text>
        <dbReference type="Rhea" id="RHEA:11224"/>
        <dbReference type="ChEBI" id="CHEBI:15378"/>
        <dbReference type="ChEBI" id="CHEBI:30616"/>
        <dbReference type="ChEBI" id="CHEBI:43474"/>
        <dbReference type="ChEBI" id="CHEBI:57416"/>
        <dbReference type="ChEBI" id="CHEBI:57822"/>
        <dbReference type="ChEBI" id="CHEBI:456216"/>
        <dbReference type="EC" id="6.3.2.4"/>
    </reaction>
</comment>
<keyword evidence="6 13" id="KW-0067">ATP-binding</keyword>
<dbReference type="GO" id="GO:0005524">
    <property type="term" value="F:ATP binding"/>
    <property type="evidence" value="ECO:0007669"/>
    <property type="project" value="UniProtKB-UniRule"/>
</dbReference>
<dbReference type="GO" id="GO:0008360">
    <property type="term" value="P:regulation of cell shape"/>
    <property type="evidence" value="ECO:0007669"/>
    <property type="project" value="UniProtKB-KW"/>
</dbReference>
<dbReference type="GO" id="GO:0009252">
    <property type="term" value="P:peptidoglycan biosynthetic process"/>
    <property type="evidence" value="ECO:0007669"/>
    <property type="project" value="UniProtKB-UniRule"/>
</dbReference>
<dbReference type="Proteomes" id="UP000186465">
    <property type="component" value="Unassembled WGS sequence"/>
</dbReference>
<keyword evidence="5 13" id="KW-0547">Nucleotide-binding</keyword>
<dbReference type="STRING" id="156892.BM477_00985"/>
<evidence type="ECO:0000256" key="12">
    <source>
        <dbReference type="PIRSR" id="PIRSR039102-3"/>
    </source>
</evidence>
<dbReference type="InterPro" id="IPR011095">
    <property type="entry name" value="Dala_Dala_lig_C"/>
</dbReference>
<gene>
    <name evidence="10" type="primary">ddl</name>
    <name evidence="15" type="ORF">BM477_00985</name>
</gene>
<comment type="function">
    <text evidence="10">Cell wall formation.</text>
</comment>
<comment type="subcellular location">
    <subcellularLocation>
        <location evidence="1 10">Cytoplasm</location>
    </subcellularLocation>
</comment>
<name>A0A1Q5PSL2_9ACTO</name>
<evidence type="ECO:0000256" key="6">
    <source>
        <dbReference type="ARBA" id="ARBA00022840"/>
    </source>
</evidence>
<dbReference type="HAMAP" id="MF_00047">
    <property type="entry name" value="Dala_Dala_lig"/>
    <property type="match status" value="1"/>
</dbReference>
<keyword evidence="8 10" id="KW-0573">Peptidoglycan synthesis</keyword>
<dbReference type="InterPro" id="IPR013815">
    <property type="entry name" value="ATP_grasp_subdomain_1"/>
</dbReference>
<dbReference type="GO" id="GO:0046872">
    <property type="term" value="F:metal ion binding"/>
    <property type="evidence" value="ECO:0007669"/>
    <property type="project" value="UniProtKB-KW"/>
</dbReference>
<evidence type="ECO:0000256" key="10">
    <source>
        <dbReference type="HAMAP-Rule" id="MF_00047"/>
    </source>
</evidence>
<dbReference type="GO" id="GO:0005737">
    <property type="term" value="C:cytoplasm"/>
    <property type="evidence" value="ECO:0007669"/>
    <property type="project" value="UniProtKB-SubCell"/>
</dbReference>
<dbReference type="Pfam" id="PF01820">
    <property type="entry name" value="Dala_Dala_lig_N"/>
    <property type="match status" value="1"/>
</dbReference>
<dbReference type="EC" id="6.3.2.4" evidence="10"/>
<keyword evidence="3 10" id="KW-0963">Cytoplasm</keyword>
<dbReference type="Pfam" id="PF07478">
    <property type="entry name" value="Dala_Dala_lig_C"/>
    <property type="match status" value="1"/>
</dbReference>
<evidence type="ECO:0000256" key="11">
    <source>
        <dbReference type="PIRSR" id="PIRSR039102-1"/>
    </source>
</evidence>
<evidence type="ECO:0000256" key="1">
    <source>
        <dbReference type="ARBA" id="ARBA00004496"/>
    </source>
</evidence>
<dbReference type="InterPro" id="IPR011127">
    <property type="entry name" value="Dala_Dala_lig_N"/>
</dbReference>
<evidence type="ECO:0000256" key="2">
    <source>
        <dbReference type="ARBA" id="ARBA00010871"/>
    </source>
</evidence>
<dbReference type="PROSITE" id="PS00843">
    <property type="entry name" value="DALA_DALA_LIGASE_1"/>
    <property type="match status" value="1"/>
</dbReference>
<dbReference type="InterPro" id="IPR005905">
    <property type="entry name" value="D_ala_D_ala"/>
</dbReference>
<comment type="caution">
    <text evidence="15">The sequence shown here is derived from an EMBL/GenBank/DDBJ whole genome shotgun (WGS) entry which is preliminary data.</text>
</comment>
<dbReference type="PANTHER" id="PTHR23132">
    <property type="entry name" value="D-ALANINE--D-ALANINE LIGASE"/>
    <property type="match status" value="1"/>
</dbReference>
<keyword evidence="16" id="KW-1185">Reference proteome</keyword>
<dbReference type="SUPFAM" id="SSF52440">
    <property type="entry name" value="PreATP-grasp domain"/>
    <property type="match status" value="1"/>
</dbReference>
<keyword evidence="12" id="KW-0479">Metal-binding</keyword>
<dbReference type="Gene3D" id="3.30.470.20">
    <property type="entry name" value="ATP-grasp fold, B domain"/>
    <property type="match status" value="1"/>
</dbReference>
<keyword evidence="4 10" id="KW-0436">Ligase</keyword>
<dbReference type="OrthoDB" id="9813261at2"/>
<feature type="active site" evidence="11">
    <location>
        <position position="28"/>
    </location>
</feature>
<dbReference type="SUPFAM" id="SSF56059">
    <property type="entry name" value="Glutathione synthetase ATP-binding domain-like"/>
    <property type="match status" value="1"/>
</dbReference>
<dbReference type="GO" id="GO:0008716">
    <property type="term" value="F:D-alanine-D-alanine ligase activity"/>
    <property type="evidence" value="ECO:0007669"/>
    <property type="project" value="UniProtKB-UniRule"/>
</dbReference>
<proteinExistence type="inferred from homology"/>
<dbReference type="Gene3D" id="3.40.50.20">
    <property type="match status" value="1"/>
</dbReference>
<evidence type="ECO:0000256" key="9">
    <source>
        <dbReference type="ARBA" id="ARBA00023316"/>
    </source>
</evidence>
<comment type="pathway">
    <text evidence="10">Cell wall biogenesis; peptidoglycan biosynthesis.</text>
</comment>
<dbReference type="EMBL" id="MPDM01000001">
    <property type="protein sequence ID" value="OKL50568.1"/>
    <property type="molecule type" value="Genomic_DNA"/>
</dbReference>
<dbReference type="PIRSF" id="PIRSF039102">
    <property type="entry name" value="Ddl/VanB"/>
    <property type="match status" value="1"/>
</dbReference>
<comment type="cofactor">
    <cofactor evidence="12">
        <name>Mg(2+)</name>
        <dbReference type="ChEBI" id="CHEBI:18420"/>
    </cofactor>
    <cofactor evidence="12">
        <name>Mn(2+)</name>
        <dbReference type="ChEBI" id="CHEBI:29035"/>
    </cofactor>
    <text evidence="12">Binds 2 magnesium or manganese ions per subunit.</text>
</comment>
<dbReference type="AlphaFoldDB" id="A0A1Q5PSL2"/>
<keyword evidence="7 10" id="KW-0133">Cell shape</keyword>
<dbReference type="InterPro" id="IPR011761">
    <property type="entry name" value="ATP-grasp"/>
</dbReference>
<evidence type="ECO:0000256" key="13">
    <source>
        <dbReference type="PROSITE-ProRule" id="PRU00409"/>
    </source>
</evidence>
<sequence length="327" mass="34972">MSPEPVVTAKAESEGVTVAIIAGGVTYERDISIRSAHYVAKALRSVGFKTVTLNPDQTLIDELRKFKPALVWPLMHGGIGEDGSLQGLLEMLKIPFVGSSADSARMASSKPLAKSIVRNAGVATPDSVTMPRALFSQIGAHGLVDLMAQSMHFPLIVKPVDGGSSLGVSRVDSINELRSALVEAFAYSDSALIEKYIVGREITVSLVDTGDGLKALSPVEIDTDTGTYDFEARYSAGRSVFFAPARLTEAENVACVEAAEICGRSLRMRDIARIDLLLDAEGTPWFIDSNVSPGMTEMSLFPQAAKHDSTMPELLKAVVEAKLSEVE</sequence>
<feature type="active site" evidence="11">
    <location>
        <position position="299"/>
    </location>
</feature>
<dbReference type="InterPro" id="IPR016185">
    <property type="entry name" value="PreATP-grasp_dom_sf"/>
</dbReference>
<dbReference type="PANTHER" id="PTHR23132:SF23">
    <property type="entry name" value="D-ALANINE--D-ALANINE LIGASE B"/>
    <property type="match status" value="1"/>
</dbReference>
<feature type="binding site" evidence="12">
    <location>
        <position position="290"/>
    </location>
    <ligand>
        <name>Mg(2+)</name>
        <dbReference type="ChEBI" id="CHEBI:18420"/>
        <label>2</label>
    </ligand>
</feature>
<evidence type="ECO:0000259" key="14">
    <source>
        <dbReference type="PROSITE" id="PS50975"/>
    </source>
</evidence>
<evidence type="ECO:0000256" key="8">
    <source>
        <dbReference type="ARBA" id="ARBA00022984"/>
    </source>
</evidence>
<feature type="domain" description="ATP-grasp" evidence="14">
    <location>
        <begin position="114"/>
        <end position="320"/>
    </location>
</feature>
<evidence type="ECO:0000256" key="7">
    <source>
        <dbReference type="ARBA" id="ARBA00022960"/>
    </source>
</evidence>
<feature type="active site" evidence="11">
    <location>
        <position position="164"/>
    </location>
</feature>
<dbReference type="UniPathway" id="UPA00219"/>
<protein>
    <recommendedName>
        <fullName evidence="10">D-alanine--D-alanine ligase</fullName>
        <ecNumber evidence="10">6.3.2.4</ecNumber>
    </recommendedName>
    <alternativeName>
        <fullName evidence="10">D-Ala-D-Ala ligase</fullName>
    </alternativeName>
    <alternativeName>
        <fullName evidence="10">D-alanylalanine synthetase</fullName>
    </alternativeName>
</protein>
<keyword evidence="9 10" id="KW-0961">Cell wall biogenesis/degradation</keyword>
<dbReference type="PROSITE" id="PS50975">
    <property type="entry name" value="ATP_GRASP"/>
    <property type="match status" value="1"/>
</dbReference>
<keyword evidence="12" id="KW-0464">Manganese</keyword>
<evidence type="ECO:0000256" key="3">
    <source>
        <dbReference type="ARBA" id="ARBA00022490"/>
    </source>
</evidence>
<dbReference type="GO" id="GO:0071555">
    <property type="term" value="P:cell wall organization"/>
    <property type="evidence" value="ECO:0007669"/>
    <property type="project" value="UniProtKB-KW"/>
</dbReference>
<dbReference type="RefSeq" id="WP_075360806.1">
    <property type="nucleotide sequence ID" value="NZ_MPDM01000001.1"/>
</dbReference>
<evidence type="ECO:0000313" key="16">
    <source>
        <dbReference type="Proteomes" id="UP000186465"/>
    </source>
</evidence>
<comment type="similarity">
    <text evidence="2 10">Belongs to the D-alanine--D-alanine ligase family.</text>
</comment>
<evidence type="ECO:0000313" key="15">
    <source>
        <dbReference type="EMBL" id="OKL50568.1"/>
    </source>
</evidence>